<dbReference type="Pfam" id="PF08700">
    <property type="entry name" value="VPS51_Exo84_N"/>
    <property type="match status" value="1"/>
</dbReference>
<comment type="similarity">
    <text evidence="1">Belongs to the EXO84 family.</text>
</comment>
<evidence type="ECO:0000256" key="3">
    <source>
        <dbReference type="ARBA" id="ARBA00022483"/>
    </source>
</evidence>
<proteinExistence type="inferred from homology"/>
<comment type="caution">
    <text evidence="6">The sequence shown here is derived from an EMBL/GenBank/DDBJ whole genome shotgun (WGS) entry which is preliminary data.</text>
</comment>
<evidence type="ECO:0000256" key="1">
    <source>
        <dbReference type="ARBA" id="ARBA00007210"/>
    </source>
</evidence>
<dbReference type="PANTHER" id="PTHR21426:SF13">
    <property type="entry name" value="OS08G0566700 PROTEIN"/>
    <property type="match status" value="1"/>
</dbReference>
<keyword evidence="7" id="KW-1185">Reference proteome</keyword>
<dbReference type="EMBL" id="JAFEMO010000001">
    <property type="protein sequence ID" value="KAH7577708.1"/>
    <property type="molecule type" value="Genomic_DNA"/>
</dbReference>
<accession>A0ABQ8ILY9</accession>
<name>A0ABQ8ILY9_9ROSI</name>
<reference evidence="6 7" key="1">
    <citation type="submission" date="2021-02" db="EMBL/GenBank/DDBJ databases">
        <title>Plant Genome Project.</title>
        <authorList>
            <person name="Zhang R.-G."/>
        </authorList>
    </citation>
    <scope>NUCLEOTIDE SEQUENCE [LARGE SCALE GENOMIC DNA]</scope>
    <source>
        <tissue evidence="6">Leaves</tissue>
    </source>
</reference>
<dbReference type="InterPro" id="IPR032403">
    <property type="entry name" value="Exo84_C"/>
</dbReference>
<organism evidence="6 7">
    <name type="scientific">Xanthoceras sorbifolium</name>
    <dbReference type="NCBI Taxonomy" id="99658"/>
    <lineage>
        <taxon>Eukaryota</taxon>
        <taxon>Viridiplantae</taxon>
        <taxon>Streptophyta</taxon>
        <taxon>Embryophyta</taxon>
        <taxon>Tracheophyta</taxon>
        <taxon>Spermatophyta</taxon>
        <taxon>Magnoliopsida</taxon>
        <taxon>eudicotyledons</taxon>
        <taxon>Gunneridae</taxon>
        <taxon>Pentapetalae</taxon>
        <taxon>rosids</taxon>
        <taxon>malvids</taxon>
        <taxon>Sapindales</taxon>
        <taxon>Sapindaceae</taxon>
        <taxon>Xanthoceroideae</taxon>
        <taxon>Xanthoceras</taxon>
    </lineage>
</organism>
<dbReference type="Proteomes" id="UP000827721">
    <property type="component" value="Unassembled WGS sequence"/>
</dbReference>
<evidence type="ECO:0000256" key="2">
    <source>
        <dbReference type="ARBA" id="ARBA00022448"/>
    </source>
</evidence>
<keyword evidence="2" id="KW-0813">Transport</keyword>
<dbReference type="PANTHER" id="PTHR21426">
    <property type="entry name" value="EXOCYST COMPLEX COMPONENT 8"/>
    <property type="match status" value="1"/>
</dbReference>
<evidence type="ECO:0000313" key="7">
    <source>
        <dbReference type="Proteomes" id="UP000827721"/>
    </source>
</evidence>
<dbReference type="InterPro" id="IPR016159">
    <property type="entry name" value="Cullin_repeat-like_dom_sf"/>
</dbReference>
<evidence type="ECO:0000313" key="6">
    <source>
        <dbReference type="EMBL" id="KAH7577708.1"/>
    </source>
</evidence>
<dbReference type="InterPro" id="IPR033961">
    <property type="entry name" value="Exo84"/>
</dbReference>
<feature type="domain" description="Exocyst component Exo84 C-terminal" evidence="5">
    <location>
        <begin position="199"/>
        <end position="378"/>
    </location>
</feature>
<gene>
    <name evidence="6" type="ORF">JRO89_XS01G0287500</name>
</gene>
<dbReference type="SUPFAM" id="SSF74788">
    <property type="entry name" value="Cullin repeat-like"/>
    <property type="match status" value="1"/>
</dbReference>
<dbReference type="Pfam" id="PF16528">
    <property type="entry name" value="Exo84_C"/>
    <property type="match status" value="1"/>
</dbReference>
<evidence type="ECO:0000256" key="4">
    <source>
        <dbReference type="SAM" id="MobiDB-lite"/>
    </source>
</evidence>
<sequence>MLMAPIVQQPDKESDRELKRRTKRQESENKTLVQPSSHRIVLLGTKKPKLRKKKTMALNDDRELQTSPVHAITNPPDQLSSIEGCSQLSFHGKLFHVIKIPGIKHLCSELVELKQESDEDFHRNIFFNYEAFVRIFEEVETMENQLINLKSQVTVQERLVKDLIDGVYLMALSKESIESIAEEAVSDEPSRQIELEAHISNLSETLDMLLAEYRTQEAINVLEMEEENFQRLQFDDNSPSDVLLQYNAAISEKKAMLTLQLTLVAENPRITAAELQKTLGGLCRLGDSHLATQLLIKYYHSRIVTGIHNLQCSKSYVHGIYGRELPKFVFSMVCQAARSFVMLYGETSPYTSELIRWACEETEVFVAYFNKYVKLISELSGGLSTAVQSVQFAVSFCSLLETQRLVLLPYLFKQMRPCLEEVLQIHISHFKKVIGIFTATDTWVLGRYHVSGILNEGEFSMVVEQQSEYCVLTNSGRKFITLLQAIAVDVTPLVTLQMEGSIIRGLMDLFTEYFVILERAINSETDVKEKGCSIINLAKSLPQQVSILANLSTLEHFFSGIVRSIFRDITQFVTFQQTELYSDMLSIQEANSRLKAHFCQQVINRMMSLETGSECAKETCITNVGHNSMLPDAMPSVAFQVLFLELRTLNKPAEENVFDSVWLMELLSELIEAIFVWISNNKQIWTAAEEDLISQNSDVYNQFVLDIHFLIEIAKYGGYFSNNPSILVALMNSVGLGPERDVDDDVWANNAATEAIQKLLEIQKMNYLFNDKHIDTEEEHKHQIKDTSEPFQDDDRSLSEEYMVSKEDQVVINALDNAINTEMVTPNIESSSPKGCLDLLEVGESVARNAMNVTDSSGEFKDVEYENAPNATYNDSLRMRELAVNIEFVINKLEDDAEIELSGFEVSYTEDFDRLQDQDDWITEDKTASVPDKRL</sequence>
<feature type="compositionally biased region" description="Basic and acidic residues" evidence="4">
    <location>
        <begin position="10"/>
        <end position="29"/>
    </location>
</feature>
<keyword evidence="3" id="KW-0268">Exocytosis</keyword>
<feature type="region of interest" description="Disordered" evidence="4">
    <location>
        <begin position="1"/>
        <end position="37"/>
    </location>
</feature>
<protein>
    <recommendedName>
        <fullName evidence="5">Exocyst component Exo84 C-terminal domain-containing protein</fullName>
    </recommendedName>
</protein>
<evidence type="ECO:0000259" key="5">
    <source>
        <dbReference type="Pfam" id="PF16528"/>
    </source>
</evidence>